<dbReference type="GO" id="GO:0006396">
    <property type="term" value="P:RNA processing"/>
    <property type="evidence" value="ECO:0007669"/>
    <property type="project" value="InterPro"/>
</dbReference>
<gene>
    <name evidence="4" type="ORF">A3F25_00985</name>
</gene>
<evidence type="ECO:0000313" key="4">
    <source>
        <dbReference type="EMBL" id="OGN19093.1"/>
    </source>
</evidence>
<dbReference type="AlphaFoldDB" id="A0A1F8G197"/>
<name>A0A1F8G197_9BACT</name>
<dbReference type="SUPFAM" id="SSF75217">
    <property type="entry name" value="alpha/beta knot"/>
    <property type="match status" value="1"/>
</dbReference>
<dbReference type="PANTHER" id="PTHR46429:SF1">
    <property type="entry name" value="23S RRNA (GUANOSINE-2'-O-)-METHYLTRANSFERASE RLMB"/>
    <property type="match status" value="1"/>
</dbReference>
<evidence type="ECO:0000256" key="2">
    <source>
        <dbReference type="ARBA" id="ARBA00022679"/>
    </source>
</evidence>
<protein>
    <recommendedName>
        <fullName evidence="3">tRNA/rRNA methyltransferase SpoU type domain-containing protein</fullName>
    </recommendedName>
</protein>
<dbReference type="InterPro" id="IPR029026">
    <property type="entry name" value="tRNA_m1G_MTases_N"/>
</dbReference>
<dbReference type="Proteomes" id="UP000177478">
    <property type="component" value="Unassembled WGS sequence"/>
</dbReference>
<keyword evidence="2" id="KW-0808">Transferase</keyword>
<sequence length="163" mass="17950">MLSKSNKTIYLVLHNIRSAYNVGSIFRTADGAGVAKIYLCGYTPTPDEPKVIKTALGAEGFVSWEKHRQTGRLLNQLKKQGTDIVALELDSKSKNLFAYNFGALSGESLAIVVGHERRGLTKNILKYADEIIEIPMFGKKESLNVAVATGVVLYQIIEKSFNN</sequence>
<dbReference type="GO" id="GO:0005829">
    <property type="term" value="C:cytosol"/>
    <property type="evidence" value="ECO:0007669"/>
    <property type="project" value="TreeGrafter"/>
</dbReference>
<dbReference type="InterPro" id="IPR029028">
    <property type="entry name" value="Alpha/beta_knot_MTases"/>
</dbReference>
<comment type="caution">
    <text evidence="4">The sequence shown here is derived from an EMBL/GenBank/DDBJ whole genome shotgun (WGS) entry which is preliminary data.</text>
</comment>
<dbReference type="GO" id="GO:0032259">
    <property type="term" value="P:methylation"/>
    <property type="evidence" value="ECO:0007669"/>
    <property type="project" value="UniProtKB-KW"/>
</dbReference>
<proteinExistence type="predicted"/>
<dbReference type="Pfam" id="PF00588">
    <property type="entry name" value="SpoU_methylase"/>
    <property type="match status" value="1"/>
</dbReference>
<feature type="domain" description="tRNA/rRNA methyltransferase SpoU type" evidence="3">
    <location>
        <begin position="9"/>
        <end position="154"/>
    </location>
</feature>
<dbReference type="EMBL" id="MGKD01000023">
    <property type="protein sequence ID" value="OGN19093.1"/>
    <property type="molecule type" value="Genomic_DNA"/>
</dbReference>
<dbReference type="STRING" id="1802689.A3F25_00985"/>
<evidence type="ECO:0000259" key="3">
    <source>
        <dbReference type="Pfam" id="PF00588"/>
    </source>
</evidence>
<dbReference type="CDD" id="cd18097">
    <property type="entry name" value="SpoU-like"/>
    <property type="match status" value="1"/>
</dbReference>
<dbReference type="InterPro" id="IPR004441">
    <property type="entry name" value="rRNA_MeTrfase_TrmH"/>
</dbReference>
<evidence type="ECO:0000256" key="1">
    <source>
        <dbReference type="ARBA" id="ARBA00022603"/>
    </source>
</evidence>
<dbReference type="PANTHER" id="PTHR46429">
    <property type="entry name" value="23S RRNA (GUANOSINE-2'-O-)-METHYLTRANSFERASE RLMB"/>
    <property type="match status" value="1"/>
</dbReference>
<dbReference type="GO" id="GO:0008173">
    <property type="term" value="F:RNA methyltransferase activity"/>
    <property type="evidence" value="ECO:0007669"/>
    <property type="project" value="InterPro"/>
</dbReference>
<organism evidence="4 5">
    <name type="scientific">Candidatus Yanofskybacteria bacterium RIFCSPHIGHO2_12_FULL_45_19b</name>
    <dbReference type="NCBI Taxonomy" id="1802689"/>
    <lineage>
        <taxon>Bacteria</taxon>
        <taxon>Candidatus Yanofskyibacteriota</taxon>
    </lineage>
</organism>
<accession>A0A1F8G197</accession>
<keyword evidence="1" id="KW-0489">Methyltransferase</keyword>
<dbReference type="Gene3D" id="3.40.1280.10">
    <property type="match status" value="1"/>
</dbReference>
<reference evidence="4 5" key="1">
    <citation type="journal article" date="2016" name="Nat. Commun.">
        <title>Thousands of microbial genomes shed light on interconnected biogeochemical processes in an aquifer system.</title>
        <authorList>
            <person name="Anantharaman K."/>
            <person name="Brown C.T."/>
            <person name="Hug L.A."/>
            <person name="Sharon I."/>
            <person name="Castelle C.J."/>
            <person name="Probst A.J."/>
            <person name="Thomas B.C."/>
            <person name="Singh A."/>
            <person name="Wilkins M.J."/>
            <person name="Karaoz U."/>
            <person name="Brodie E.L."/>
            <person name="Williams K.H."/>
            <person name="Hubbard S.S."/>
            <person name="Banfield J.F."/>
        </authorList>
    </citation>
    <scope>NUCLEOTIDE SEQUENCE [LARGE SCALE GENOMIC DNA]</scope>
</reference>
<dbReference type="InterPro" id="IPR001537">
    <property type="entry name" value="SpoU_MeTrfase"/>
</dbReference>
<evidence type="ECO:0000313" key="5">
    <source>
        <dbReference type="Proteomes" id="UP000177478"/>
    </source>
</evidence>
<dbReference type="GO" id="GO:0003723">
    <property type="term" value="F:RNA binding"/>
    <property type="evidence" value="ECO:0007669"/>
    <property type="project" value="InterPro"/>
</dbReference>